<sequence length="151" mass="17018">MISGRNYKILTYIFGCIHIFFILVILSQAAVPIVTDWIAAISIISPCALNIVFALFWMIGTAMHRPLMIDIFKYFTYGQMTVIAALTIWFVVQCILNGGGQFHLYLVIFIMMSLFVLSVMEVFVATGAHRAVLQDLVGARMRAVEMTEWNG</sequence>
<organism evidence="2">
    <name type="scientific">Culex tarsalis</name>
    <name type="common">Encephalitis mosquito</name>
    <dbReference type="NCBI Taxonomy" id="7177"/>
    <lineage>
        <taxon>Eukaryota</taxon>
        <taxon>Metazoa</taxon>
        <taxon>Ecdysozoa</taxon>
        <taxon>Arthropoda</taxon>
        <taxon>Hexapoda</taxon>
        <taxon>Insecta</taxon>
        <taxon>Pterygota</taxon>
        <taxon>Neoptera</taxon>
        <taxon>Endopterygota</taxon>
        <taxon>Diptera</taxon>
        <taxon>Nematocera</taxon>
        <taxon>Culicoidea</taxon>
        <taxon>Culicidae</taxon>
        <taxon>Culicinae</taxon>
        <taxon>Culicini</taxon>
        <taxon>Culex</taxon>
        <taxon>Culex</taxon>
    </lineage>
</organism>
<reference evidence="2" key="1">
    <citation type="submission" date="2017-01" db="EMBL/GenBank/DDBJ databases">
        <title>A deep insight into the sialotranscriptome of adult male and female Cluex tarsalis mosquitoes.</title>
        <authorList>
            <person name="Ribeiro J.M."/>
            <person name="Moreira F."/>
            <person name="Bernard K.A."/>
            <person name="Calvo E."/>
        </authorList>
    </citation>
    <scope>NUCLEOTIDE SEQUENCE</scope>
    <source>
        <strain evidence="2">Kern County</strain>
        <tissue evidence="2">Salivary glands</tissue>
    </source>
</reference>
<proteinExistence type="predicted"/>
<keyword evidence="1" id="KW-1133">Transmembrane helix</keyword>
<keyword evidence="1" id="KW-0812">Transmembrane</keyword>
<feature type="transmembrane region" description="Helical" evidence="1">
    <location>
        <begin position="71"/>
        <end position="92"/>
    </location>
</feature>
<accession>A0A1Q3FJN4</accession>
<feature type="transmembrane region" description="Helical" evidence="1">
    <location>
        <begin position="12"/>
        <end position="31"/>
    </location>
</feature>
<keyword evidence="1" id="KW-0472">Membrane</keyword>
<name>A0A1Q3FJN4_CULTA</name>
<dbReference type="AlphaFoldDB" id="A0A1Q3FJN4"/>
<feature type="transmembrane region" description="Helical" evidence="1">
    <location>
        <begin position="37"/>
        <end position="59"/>
    </location>
</feature>
<dbReference type="EMBL" id="GFDL01007215">
    <property type="protein sequence ID" value="JAV27830.1"/>
    <property type="molecule type" value="Transcribed_RNA"/>
</dbReference>
<evidence type="ECO:0000256" key="1">
    <source>
        <dbReference type="SAM" id="Phobius"/>
    </source>
</evidence>
<protein>
    <submittedName>
        <fullName evidence="2">Uncharacterized protein</fullName>
    </submittedName>
</protein>
<feature type="transmembrane region" description="Helical" evidence="1">
    <location>
        <begin position="104"/>
        <end position="124"/>
    </location>
</feature>
<evidence type="ECO:0000313" key="2">
    <source>
        <dbReference type="EMBL" id="JAV27830.1"/>
    </source>
</evidence>